<gene>
    <name evidence="2" type="primary">LOC109132296</name>
</gene>
<sequence length="77" mass="8951">MADVASTSGSSDPFVLLAREMWEARSNFDKKCAELVRLQQAAEPRREVDRKKMELEEPYEKFKEVLKKMVAYAENPK</sequence>
<reference evidence="2" key="2">
    <citation type="submission" date="2025-08" db="UniProtKB">
        <authorList>
            <consortium name="RefSeq"/>
        </authorList>
    </citation>
    <scope>IDENTIFICATION</scope>
    <source>
        <tissue evidence="2">Leaf</tissue>
    </source>
</reference>
<dbReference type="Proteomes" id="UP000694864">
    <property type="component" value="Chromosome 3"/>
</dbReference>
<keyword evidence="1" id="KW-1185">Reference proteome</keyword>
<organism evidence="1 2">
    <name type="scientific">Camelina sativa</name>
    <name type="common">False flax</name>
    <name type="synonym">Myagrum sativum</name>
    <dbReference type="NCBI Taxonomy" id="90675"/>
    <lineage>
        <taxon>Eukaryota</taxon>
        <taxon>Viridiplantae</taxon>
        <taxon>Streptophyta</taxon>
        <taxon>Embryophyta</taxon>
        <taxon>Tracheophyta</taxon>
        <taxon>Spermatophyta</taxon>
        <taxon>Magnoliopsida</taxon>
        <taxon>eudicotyledons</taxon>
        <taxon>Gunneridae</taxon>
        <taxon>Pentapetalae</taxon>
        <taxon>rosids</taxon>
        <taxon>malvids</taxon>
        <taxon>Brassicales</taxon>
        <taxon>Brassicaceae</taxon>
        <taxon>Camelineae</taxon>
        <taxon>Camelina</taxon>
    </lineage>
</organism>
<reference evidence="1" key="1">
    <citation type="journal article" date="2014" name="Nat. Commun.">
        <title>The emerging biofuel crop Camelina sativa retains a highly undifferentiated hexaploid genome structure.</title>
        <authorList>
            <person name="Kagale S."/>
            <person name="Koh C."/>
            <person name="Nixon J."/>
            <person name="Bollina V."/>
            <person name="Clarke W.E."/>
            <person name="Tuteja R."/>
            <person name="Spillane C."/>
            <person name="Robinson S.J."/>
            <person name="Links M.G."/>
            <person name="Clarke C."/>
            <person name="Higgins E.E."/>
            <person name="Huebert T."/>
            <person name="Sharpe A.G."/>
            <person name="Parkin I.A."/>
        </authorList>
    </citation>
    <scope>NUCLEOTIDE SEQUENCE [LARGE SCALE GENOMIC DNA]</scope>
    <source>
        <strain evidence="1">cv. DH55</strain>
    </source>
</reference>
<name>A0ABM1RKE1_CAMSA</name>
<protein>
    <submittedName>
        <fullName evidence="2">Uncharacterized protein LOC109132296</fullName>
    </submittedName>
</protein>
<evidence type="ECO:0000313" key="2">
    <source>
        <dbReference type="RefSeq" id="XP_019099479.1"/>
    </source>
</evidence>
<dbReference type="RefSeq" id="XP_019099479.1">
    <property type="nucleotide sequence ID" value="XM_019243934.1"/>
</dbReference>
<evidence type="ECO:0000313" key="1">
    <source>
        <dbReference type="Proteomes" id="UP000694864"/>
    </source>
</evidence>
<accession>A0ABM1RKE1</accession>
<dbReference type="GeneID" id="109132296"/>
<proteinExistence type="predicted"/>